<dbReference type="AlphaFoldDB" id="A0AAJ4VAK9"/>
<organism evidence="1 2">
    <name type="scientific">Sphingomonas koreensis</name>
    <dbReference type="NCBI Taxonomy" id="93064"/>
    <lineage>
        <taxon>Bacteria</taxon>
        <taxon>Pseudomonadati</taxon>
        <taxon>Pseudomonadota</taxon>
        <taxon>Alphaproteobacteria</taxon>
        <taxon>Sphingomonadales</taxon>
        <taxon>Sphingomonadaceae</taxon>
        <taxon>Sphingomonas</taxon>
    </lineage>
</organism>
<sequence length="76" mass="8448">MTNLNNRRFTLAPGRPAACVYRLPVRAAPVVVQPTPLRLDWSPDPATGVPVARWVRDEEEAASRCAPPRRVFRLAA</sequence>
<evidence type="ECO:0000313" key="2">
    <source>
        <dbReference type="Proteomes" id="UP000286681"/>
    </source>
</evidence>
<evidence type="ECO:0000313" key="1">
    <source>
        <dbReference type="EMBL" id="RSV01402.1"/>
    </source>
</evidence>
<comment type="caution">
    <text evidence="1">The sequence shown here is derived from an EMBL/GenBank/DDBJ whole genome shotgun (WGS) entry which is preliminary data.</text>
</comment>
<protein>
    <submittedName>
        <fullName evidence="1">Uncharacterized protein</fullName>
    </submittedName>
</protein>
<gene>
    <name evidence="1" type="ORF">CA257_14485</name>
</gene>
<accession>A0AAJ4VAK9</accession>
<dbReference type="EMBL" id="QQWO01000012">
    <property type="protein sequence ID" value="RSV01402.1"/>
    <property type="molecule type" value="Genomic_DNA"/>
</dbReference>
<name>A0AAJ4VAK9_9SPHN</name>
<dbReference type="Proteomes" id="UP000286681">
    <property type="component" value="Unassembled WGS sequence"/>
</dbReference>
<reference evidence="1 2" key="1">
    <citation type="submission" date="2018-07" db="EMBL/GenBank/DDBJ databases">
        <title>Genomic and Epidemiologic Investigation of an Indolent Hospital Outbreak.</title>
        <authorList>
            <person name="Johnson R.C."/>
            <person name="Deming C."/>
            <person name="Conlan S."/>
            <person name="Zellmer C.J."/>
            <person name="Michelin A.V."/>
            <person name="Lee-Lin S."/>
            <person name="Thomas P.J."/>
            <person name="Park M."/>
            <person name="Weingarten R.A."/>
            <person name="Less J."/>
            <person name="Dekker J.P."/>
            <person name="Frank K.M."/>
            <person name="Musser K.A."/>
            <person name="Mcquiston J.R."/>
            <person name="Henderson D.K."/>
            <person name="Lau A.F."/>
            <person name="Palmore T.N."/>
            <person name="Segre J.A."/>
        </authorList>
    </citation>
    <scope>NUCLEOTIDE SEQUENCE [LARGE SCALE GENOMIC DNA]</scope>
    <source>
        <strain evidence="1 2">SK-NIH.Env10_0317</strain>
    </source>
</reference>
<dbReference type="RefSeq" id="WP_125458872.1">
    <property type="nucleotide sequence ID" value="NZ_CP018820.1"/>
</dbReference>
<proteinExistence type="predicted"/>
<dbReference type="GeneID" id="44132573"/>